<gene>
    <name evidence="1" type="ORF">SeLEV6574_g07777</name>
</gene>
<dbReference type="EMBL" id="QEAM01000612">
    <property type="protein sequence ID" value="TPX38449.1"/>
    <property type="molecule type" value="Genomic_DNA"/>
</dbReference>
<reference evidence="1 2" key="1">
    <citation type="journal article" date="2019" name="Sci. Rep.">
        <title>Comparative genomics of chytrid fungi reveal insights into the obligate biotrophic and pathogenic lifestyle of Synchytrium endobioticum.</title>
        <authorList>
            <person name="van de Vossenberg B.T.L.H."/>
            <person name="Warris S."/>
            <person name="Nguyen H.D.T."/>
            <person name="van Gent-Pelzer M.P.E."/>
            <person name="Joly D.L."/>
            <person name="van de Geest H.C."/>
            <person name="Bonants P.J.M."/>
            <person name="Smith D.S."/>
            <person name="Levesque C.A."/>
            <person name="van der Lee T.A.J."/>
        </authorList>
    </citation>
    <scope>NUCLEOTIDE SEQUENCE [LARGE SCALE GENOMIC DNA]</scope>
    <source>
        <strain evidence="1 2">LEV6574</strain>
    </source>
</reference>
<organism evidence="1 2">
    <name type="scientific">Synchytrium endobioticum</name>
    <dbReference type="NCBI Taxonomy" id="286115"/>
    <lineage>
        <taxon>Eukaryota</taxon>
        <taxon>Fungi</taxon>
        <taxon>Fungi incertae sedis</taxon>
        <taxon>Chytridiomycota</taxon>
        <taxon>Chytridiomycota incertae sedis</taxon>
        <taxon>Chytridiomycetes</taxon>
        <taxon>Synchytriales</taxon>
        <taxon>Synchytriaceae</taxon>
        <taxon>Synchytrium</taxon>
    </lineage>
</organism>
<proteinExistence type="predicted"/>
<dbReference type="Proteomes" id="UP000320475">
    <property type="component" value="Unassembled WGS sequence"/>
</dbReference>
<evidence type="ECO:0000313" key="1">
    <source>
        <dbReference type="EMBL" id="TPX38449.1"/>
    </source>
</evidence>
<sequence>MWSLYGNYHEKYIANLTRPDRSWTQNAGPLRSKDDSLAVTGASKTRFVKPSTLSSSVAETNGRDESPAHLCSGVPELACLSLQSSYASNIGQEARHDIQMLDAQIRQKALHDADKSSTTVHLVSLLTYDAVNRQHHQTHVARPPHVAEREHRFGLRNDCAHHTRLARDSSWAVPGHMGLDDLRRQERKLLVNLWAQQWERCRPPRTKWYEMADKGFSDELVRNRRMLVDARYRERESECRTAILDMYRAFHAEETLFAAP</sequence>
<accession>A0A507CGT8</accession>
<dbReference type="OrthoDB" id="10446200at2759"/>
<dbReference type="AlphaFoldDB" id="A0A507CGT8"/>
<name>A0A507CGT8_9FUNG</name>
<dbReference type="VEuPathDB" id="FungiDB:SeMB42_g07396"/>
<protein>
    <submittedName>
        <fullName evidence="1">Uncharacterized protein</fullName>
    </submittedName>
</protein>
<evidence type="ECO:0000313" key="2">
    <source>
        <dbReference type="Proteomes" id="UP000320475"/>
    </source>
</evidence>
<comment type="caution">
    <text evidence="1">The sequence shown here is derived from an EMBL/GenBank/DDBJ whole genome shotgun (WGS) entry which is preliminary data.</text>
</comment>